<evidence type="ECO:0000256" key="1">
    <source>
        <dbReference type="SAM" id="Phobius"/>
    </source>
</evidence>
<accession>A0ABW1MQP6</accession>
<evidence type="ECO:0000259" key="2">
    <source>
        <dbReference type="Pfam" id="PF01757"/>
    </source>
</evidence>
<dbReference type="InterPro" id="IPR050879">
    <property type="entry name" value="Acyltransferase_3"/>
</dbReference>
<feature type="transmembrane region" description="Helical" evidence="1">
    <location>
        <begin position="392"/>
        <end position="412"/>
    </location>
</feature>
<proteinExistence type="predicted"/>
<dbReference type="GO" id="GO:0016746">
    <property type="term" value="F:acyltransferase activity"/>
    <property type="evidence" value="ECO:0007669"/>
    <property type="project" value="UniProtKB-KW"/>
</dbReference>
<reference evidence="4" key="1">
    <citation type="journal article" date="2019" name="Int. J. Syst. Evol. Microbiol.">
        <title>The Global Catalogue of Microorganisms (GCM) 10K type strain sequencing project: providing services to taxonomists for standard genome sequencing and annotation.</title>
        <authorList>
            <consortium name="The Broad Institute Genomics Platform"/>
            <consortium name="The Broad Institute Genome Sequencing Center for Infectious Disease"/>
            <person name="Wu L."/>
            <person name="Ma J."/>
        </authorList>
    </citation>
    <scope>NUCLEOTIDE SEQUENCE [LARGE SCALE GENOMIC DNA]</scope>
    <source>
        <strain evidence="4">CGMCC 1.15180</strain>
    </source>
</reference>
<dbReference type="Pfam" id="PF01757">
    <property type="entry name" value="Acyl_transf_3"/>
    <property type="match status" value="1"/>
</dbReference>
<organism evidence="3 4">
    <name type="scientific">Streptomyces ochraceiscleroticus</name>
    <dbReference type="NCBI Taxonomy" id="47761"/>
    <lineage>
        <taxon>Bacteria</taxon>
        <taxon>Bacillati</taxon>
        <taxon>Actinomycetota</taxon>
        <taxon>Actinomycetes</taxon>
        <taxon>Kitasatosporales</taxon>
        <taxon>Streptomycetaceae</taxon>
        <taxon>Streptomyces</taxon>
    </lineage>
</organism>
<keyword evidence="1" id="KW-0472">Membrane</keyword>
<dbReference type="RefSeq" id="WP_078649340.1">
    <property type="nucleotide sequence ID" value="NZ_JBHSPX010000007.1"/>
</dbReference>
<keyword evidence="1" id="KW-0812">Transmembrane</keyword>
<feature type="transmembrane region" description="Helical" evidence="1">
    <location>
        <begin position="240"/>
        <end position="258"/>
    </location>
</feature>
<dbReference type="InterPro" id="IPR002656">
    <property type="entry name" value="Acyl_transf_3_dom"/>
</dbReference>
<protein>
    <submittedName>
        <fullName evidence="3">Acyltransferase family protein</fullName>
        <ecNumber evidence="3">2.3.-.-</ecNumber>
    </submittedName>
</protein>
<dbReference type="EMBL" id="JBHSPX010000007">
    <property type="protein sequence ID" value="MFC6065339.1"/>
    <property type="molecule type" value="Genomic_DNA"/>
</dbReference>
<keyword evidence="1" id="KW-1133">Transmembrane helix</keyword>
<feature type="transmembrane region" description="Helical" evidence="1">
    <location>
        <begin position="356"/>
        <end position="372"/>
    </location>
</feature>
<dbReference type="PANTHER" id="PTHR23028:SF53">
    <property type="entry name" value="ACYL_TRANSF_3 DOMAIN-CONTAINING PROTEIN"/>
    <property type="match status" value="1"/>
</dbReference>
<name>A0ABW1MQP6_9ACTN</name>
<evidence type="ECO:0000313" key="4">
    <source>
        <dbReference type="Proteomes" id="UP001596139"/>
    </source>
</evidence>
<dbReference type="PANTHER" id="PTHR23028">
    <property type="entry name" value="ACETYLTRANSFERASE"/>
    <property type="match status" value="1"/>
</dbReference>
<comment type="caution">
    <text evidence="3">The sequence shown here is derived from an EMBL/GenBank/DDBJ whole genome shotgun (WGS) entry which is preliminary data.</text>
</comment>
<dbReference type="Proteomes" id="UP001596139">
    <property type="component" value="Unassembled WGS sequence"/>
</dbReference>
<feature type="transmembrane region" description="Helical" evidence="1">
    <location>
        <begin position="213"/>
        <end position="233"/>
    </location>
</feature>
<feature type="transmembrane region" description="Helical" evidence="1">
    <location>
        <begin position="264"/>
        <end position="281"/>
    </location>
</feature>
<feature type="transmembrane region" description="Helical" evidence="1">
    <location>
        <begin position="160"/>
        <end position="180"/>
    </location>
</feature>
<evidence type="ECO:0000313" key="3">
    <source>
        <dbReference type="EMBL" id="MFC6065339.1"/>
    </source>
</evidence>
<gene>
    <name evidence="3" type="ORF">ACFP4F_22745</name>
</gene>
<feature type="transmembrane region" description="Helical" evidence="1">
    <location>
        <begin position="293"/>
        <end position="311"/>
    </location>
</feature>
<feature type="transmembrane region" description="Helical" evidence="1">
    <location>
        <begin position="106"/>
        <end position="124"/>
    </location>
</feature>
<feature type="transmembrane region" description="Helical" evidence="1">
    <location>
        <begin position="187"/>
        <end position="207"/>
    </location>
</feature>
<feature type="transmembrane region" description="Helical" evidence="1">
    <location>
        <begin position="331"/>
        <end position="349"/>
    </location>
</feature>
<keyword evidence="3" id="KW-0808">Transferase</keyword>
<keyword evidence="4" id="KW-1185">Reference proteome</keyword>
<feature type="domain" description="Acyltransferase 3" evidence="2">
    <location>
        <begin position="33"/>
        <end position="409"/>
    </location>
</feature>
<feature type="transmembrane region" description="Helical" evidence="1">
    <location>
        <begin position="66"/>
        <end position="85"/>
    </location>
</feature>
<dbReference type="EC" id="2.3.-.-" evidence="3"/>
<sequence length="450" mass="47130">MSDVAWLQSSQSSRPAHVPDLPGAGPDPDRRLAWLDALRGIGALMVALHHAGPRYLPELSATVLRYVNPGTYGVIVFFLVSGYIIPASLERSGSLRRFWVGRICRLYPLLCVALAATALLVLWGPGKLREGLGERDPLSALLAHGTMLQDLLGVPSAINVLWTLSYEMVFYFLVAALFALRLHRRSAPMALGLAALGIAAGGALPVAALTRGLGGTTVIAATALGAAVALCAVASGRAPWIRAGALLGGALASVLILLNGRIPPWQGLALLSLMFTGTVLYRMERGQLGRAAGPIVAATVLAGCVLSAALHIGPRPDAVTGGGDPRSAVRIWAVTAGLALLTFGVAMALRRHRVPRWLAFCGVISYSLYLLHPLVLEVCDLAVPWQQHDTPLLMAAYLALLLPLAMLAHRLIELPGQRVGRVLAGPLGGLPLPRGEQRAGAPAAAPGEAA</sequence>
<keyword evidence="3" id="KW-0012">Acyltransferase</keyword>